<keyword evidence="7" id="KW-0067">ATP-binding</keyword>
<dbReference type="PANTHER" id="PTHR43065">
    <property type="entry name" value="SENSOR HISTIDINE KINASE"/>
    <property type="match status" value="1"/>
</dbReference>
<feature type="domain" description="Histidine kinase" evidence="10">
    <location>
        <begin position="311"/>
        <end position="416"/>
    </location>
</feature>
<keyword evidence="9" id="KW-0812">Transmembrane</keyword>
<evidence type="ECO:0000256" key="5">
    <source>
        <dbReference type="ARBA" id="ARBA00022741"/>
    </source>
</evidence>
<keyword evidence="12" id="KW-1185">Reference proteome</keyword>
<sequence length="423" mass="48138">MKRTTKMALFCSLLIILAAQFSVNVFFADFEISIAVVLLPVFLSVSDRFPLLPTAFLSAAGVFLMRLFLSWLRGGSLDAARTLSPEILFYVCYGILLFAANRIYRKKDFDLRSFLVILALIDYVSNLTELFVREGTRAFDLSAQAGIFLVAVLRTLLVWCILTAMEQYRMFLLRREHEKRYQELLLLISRLNGEVLWMDKNTALIEKTMSTAYRLYDQLKADPSQEAAARSALAVAGDVHEIKKEYFLIMRGISEVLDQELKSSGMYMDEILHLLKGALTRLGKEKGKEVVCSIHCPHRLYTTSHYAWMSVFRNLFTNALEAETGRLVQIEVTQKFAGETCIFRVTDHGPGIPAESQEEIFQPGFSTKINYETGEISRGLGLNLVQNLVEEQFHGQIRVSSRPGETTFTIQIPKTEFTEERMI</sequence>
<keyword evidence="8" id="KW-0902">Two-component regulatory system</keyword>
<dbReference type="PRINTS" id="PR00344">
    <property type="entry name" value="BCTRLSENSOR"/>
</dbReference>
<dbReference type="EMBL" id="JACJLV010000006">
    <property type="protein sequence ID" value="MBM6826084.1"/>
    <property type="molecule type" value="Genomic_DNA"/>
</dbReference>
<dbReference type="InterPro" id="IPR004358">
    <property type="entry name" value="Sig_transdc_His_kin-like_C"/>
</dbReference>
<evidence type="ECO:0000256" key="4">
    <source>
        <dbReference type="ARBA" id="ARBA00022679"/>
    </source>
</evidence>
<dbReference type="GO" id="GO:0005524">
    <property type="term" value="F:ATP binding"/>
    <property type="evidence" value="ECO:0007669"/>
    <property type="project" value="UniProtKB-KW"/>
</dbReference>
<comment type="caution">
    <text evidence="11">The sequence shown here is derived from an EMBL/GenBank/DDBJ whole genome shotgun (WGS) entry which is preliminary data.</text>
</comment>
<dbReference type="AlphaFoldDB" id="A0A938X0Y2"/>
<feature type="transmembrane region" description="Helical" evidence="9">
    <location>
        <begin position="51"/>
        <end position="75"/>
    </location>
</feature>
<keyword evidence="6 11" id="KW-0418">Kinase</keyword>
<dbReference type="RefSeq" id="WP_204908147.1">
    <property type="nucleotide sequence ID" value="NZ_JACJLV010000006.1"/>
</dbReference>
<gene>
    <name evidence="11" type="ORF">H6A13_03045</name>
</gene>
<evidence type="ECO:0000256" key="2">
    <source>
        <dbReference type="ARBA" id="ARBA00012438"/>
    </source>
</evidence>
<evidence type="ECO:0000313" key="12">
    <source>
        <dbReference type="Proteomes" id="UP000713880"/>
    </source>
</evidence>
<dbReference type="GO" id="GO:0000160">
    <property type="term" value="P:phosphorelay signal transduction system"/>
    <property type="evidence" value="ECO:0007669"/>
    <property type="project" value="UniProtKB-KW"/>
</dbReference>
<reference evidence="11" key="1">
    <citation type="submission" date="2020-08" db="EMBL/GenBank/DDBJ databases">
        <authorList>
            <person name="Cejkova D."/>
            <person name="Kubasova T."/>
            <person name="Jahodarova E."/>
            <person name="Rychlik I."/>
        </authorList>
    </citation>
    <scope>NUCLEOTIDE SEQUENCE</scope>
    <source>
        <strain evidence="11">An420c</strain>
    </source>
</reference>
<keyword evidence="4" id="KW-0808">Transferase</keyword>
<keyword evidence="9" id="KW-0472">Membrane</keyword>
<evidence type="ECO:0000256" key="1">
    <source>
        <dbReference type="ARBA" id="ARBA00000085"/>
    </source>
</evidence>
<dbReference type="SMART" id="SM00387">
    <property type="entry name" value="HATPase_c"/>
    <property type="match status" value="1"/>
</dbReference>
<name>A0A938X0Y2_9CLOT</name>
<evidence type="ECO:0000313" key="11">
    <source>
        <dbReference type="EMBL" id="MBM6826084.1"/>
    </source>
</evidence>
<feature type="transmembrane region" description="Helical" evidence="9">
    <location>
        <begin position="145"/>
        <end position="165"/>
    </location>
</feature>
<feature type="transmembrane region" description="Helical" evidence="9">
    <location>
        <begin position="87"/>
        <end position="104"/>
    </location>
</feature>
<dbReference type="EC" id="2.7.13.3" evidence="2"/>
<evidence type="ECO:0000256" key="7">
    <source>
        <dbReference type="ARBA" id="ARBA00022840"/>
    </source>
</evidence>
<dbReference type="GO" id="GO:0004673">
    <property type="term" value="F:protein histidine kinase activity"/>
    <property type="evidence" value="ECO:0007669"/>
    <property type="project" value="UniProtKB-EC"/>
</dbReference>
<dbReference type="Gene3D" id="3.30.565.10">
    <property type="entry name" value="Histidine kinase-like ATPase, C-terminal domain"/>
    <property type="match status" value="1"/>
</dbReference>
<dbReference type="PANTHER" id="PTHR43065:SF10">
    <property type="entry name" value="PEROXIDE STRESS-ACTIVATED HISTIDINE KINASE MAK3"/>
    <property type="match status" value="1"/>
</dbReference>
<comment type="catalytic activity">
    <reaction evidence="1">
        <text>ATP + protein L-histidine = ADP + protein N-phospho-L-histidine.</text>
        <dbReference type="EC" id="2.7.13.3"/>
    </reaction>
</comment>
<organism evidence="11 12">
    <name type="scientific">Mordavella massiliensis</name>
    <dbReference type="NCBI Taxonomy" id="1871024"/>
    <lineage>
        <taxon>Bacteria</taxon>
        <taxon>Bacillati</taxon>
        <taxon>Bacillota</taxon>
        <taxon>Clostridia</taxon>
        <taxon>Eubacteriales</taxon>
        <taxon>Clostridiaceae</taxon>
        <taxon>Mordavella</taxon>
    </lineage>
</organism>
<reference evidence="11" key="2">
    <citation type="journal article" date="2021" name="Sci. Rep.">
        <title>The distribution of antibiotic resistance genes in chicken gut microbiota commensals.</title>
        <authorList>
            <person name="Juricova H."/>
            <person name="Matiasovicova J."/>
            <person name="Kubasova T."/>
            <person name="Cejkova D."/>
            <person name="Rychlik I."/>
        </authorList>
    </citation>
    <scope>NUCLEOTIDE SEQUENCE</scope>
    <source>
        <strain evidence="11">An420c</strain>
    </source>
</reference>
<keyword evidence="5" id="KW-0547">Nucleotide-binding</keyword>
<keyword evidence="3" id="KW-0597">Phosphoprotein</keyword>
<accession>A0A938X0Y2</accession>
<dbReference type="InterPro" id="IPR005467">
    <property type="entry name" value="His_kinase_dom"/>
</dbReference>
<dbReference type="InterPro" id="IPR003594">
    <property type="entry name" value="HATPase_dom"/>
</dbReference>
<evidence type="ECO:0000256" key="8">
    <source>
        <dbReference type="ARBA" id="ARBA00023012"/>
    </source>
</evidence>
<dbReference type="SUPFAM" id="SSF55874">
    <property type="entry name" value="ATPase domain of HSP90 chaperone/DNA topoisomerase II/histidine kinase"/>
    <property type="match status" value="1"/>
</dbReference>
<evidence type="ECO:0000256" key="9">
    <source>
        <dbReference type="SAM" id="Phobius"/>
    </source>
</evidence>
<dbReference type="Pfam" id="PF02518">
    <property type="entry name" value="HATPase_c"/>
    <property type="match status" value="1"/>
</dbReference>
<evidence type="ECO:0000256" key="6">
    <source>
        <dbReference type="ARBA" id="ARBA00022777"/>
    </source>
</evidence>
<dbReference type="PROSITE" id="PS50109">
    <property type="entry name" value="HIS_KIN"/>
    <property type="match status" value="1"/>
</dbReference>
<protein>
    <recommendedName>
        <fullName evidence="2">histidine kinase</fullName>
        <ecNumber evidence="2">2.7.13.3</ecNumber>
    </recommendedName>
</protein>
<dbReference type="Proteomes" id="UP000713880">
    <property type="component" value="Unassembled WGS sequence"/>
</dbReference>
<evidence type="ECO:0000256" key="3">
    <source>
        <dbReference type="ARBA" id="ARBA00022553"/>
    </source>
</evidence>
<dbReference type="InterPro" id="IPR036890">
    <property type="entry name" value="HATPase_C_sf"/>
</dbReference>
<proteinExistence type="predicted"/>
<evidence type="ECO:0000259" key="10">
    <source>
        <dbReference type="PROSITE" id="PS50109"/>
    </source>
</evidence>
<keyword evidence="9" id="KW-1133">Transmembrane helix</keyword>